<gene>
    <name evidence="14" type="ORF">CRT38_05462</name>
</gene>
<evidence type="ECO:0000256" key="1">
    <source>
        <dbReference type="ARBA" id="ARBA00004515"/>
    </source>
</evidence>
<dbReference type="RefSeq" id="WP_021799981.1">
    <property type="nucleotide sequence ID" value="NZ_APHI01000002.1"/>
</dbReference>
<proteinExistence type="inferred from homology"/>
<evidence type="ECO:0000256" key="4">
    <source>
        <dbReference type="ARBA" id="ARBA00022490"/>
    </source>
</evidence>
<dbReference type="SUPFAM" id="SSF47364">
    <property type="entry name" value="Domain of the SRP/SRP receptor G-proteins"/>
    <property type="match status" value="1"/>
</dbReference>
<dbReference type="InterPro" id="IPR042101">
    <property type="entry name" value="SRP54_N_sf"/>
</dbReference>
<dbReference type="InterPro" id="IPR027417">
    <property type="entry name" value="P-loop_NTPase"/>
</dbReference>
<dbReference type="PANTHER" id="PTHR43134:SF1">
    <property type="entry name" value="SIGNAL RECOGNITION PARTICLE RECEPTOR SUBUNIT ALPHA"/>
    <property type="match status" value="1"/>
</dbReference>
<evidence type="ECO:0000256" key="5">
    <source>
        <dbReference type="ARBA" id="ARBA00022741"/>
    </source>
</evidence>
<dbReference type="Gene3D" id="3.40.50.300">
    <property type="entry name" value="P-loop containing nucleotide triphosphate hydrolases"/>
    <property type="match status" value="1"/>
</dbReference>
<comment type="subcellular location">
    <subcellularLocation>
        <location evidence="1">Cell inner membrane</location>
        <topology evidence="1">Peripheral membrane protein</topology>
        <orientation evidence="1">Cytoplasmic side</orientation>
    </subcellularLocation>
</comment>
<feature type="domain" description="AAA+ ATPase" evidence="11">
    <location>
        <begin position="102"/>
        <end position="239"/>
    </location>
</feature>
<dbReference type="NCBIfam" id="TIGR00064">
    <property type="entry name" value="ftsY"/>
    <property type="match status" value="1"/>
</dbReference>
<comment type="similarity">
    <text evidence="2">Belongs to the GTP-binding SRP family.</text>
</comment>
<dbReference type="InterPro" id="IPR036225">
    <property type="entry name" value="SRP/SRP_N"/>
</dbReference>
<keyword evidence="8" id="KW-0472">Membrane</keyword>
<dbReference type="SUPFAM" id="SSF52540">
    <property type="entry name" value="P-loop containing nucleoside triphosphate hydrolases"/>
    <property type="match status" value="1"/>
</dbReference>
<sequence length="305" mass="33343">MSSNESFWQSLKRGLSKTSARLSEGIRNIFGGKADVDQSTLKALRDLLISTDMGPDVADFFTQKISTLKFTDSVAEEVRLKLASEIENFLQPRSAPITITHTPHIILLCGVNGSGKTTTVAKLAHKFMKKNMSVIIGACDTFRAAAVEQLNVWAERISCPIVTGTIGADAASVAYKTVERAVKEHFDVVIIDTAGRLHNHKNLMEELAKICRVIRRHDEKAPHDIILVLDATIGQNTFTQVEMFSSFVEVGGLILTKLDGTAKGGVVLRVSQKYNLMIHAIGTGEGIEDLEDFSATNFAKSLLEI</sequence>
<dbReference type="GO" id="GO:0005047">
    <property type="term" value="F:signal recognition particle binding"/>
    <property type="evidence" value="ECO:0007669"/>
    <property type="project" value="TreeGrafter"/>
</dbReference>
<dbReference type="Pfam" id="PF00448">
    <property type="entry name" value="SRP54"/>
    <property type="match status" value="1"/>
</dbReference>
<feature type="domain" description="Signal recognition particle SRP54 helical bundle" evidence="13">
    <location>
        <begin position="11"/>
        <end position="90"/>
    </location>
</feature>
<keyword evidence="9" id="KW-0675">Receptor</keyword>
<comment type="caution">
    <text evidence="14">The sequence shown here is derived from an EMBL/GenBank/DDBJ whole genome shotgun (WGS) entry which is preliminary data.</text>
</comment>
<evidence type="ECO:0000259" key="11">
    <source>
        <dbReference type="SMART" id="SM00382"/>
    </source>
</evidence>
<dbReference type="InterPro" id="IPR013822">
    <property type="entry name" value="Signal_recog_particl_SRP54_hlx"/>
</dbReference>
<dbReference type="GO" id="GO:0005886">
    <property type="term" value="C:plasma membrane"/>
    <property type="evidence" value="ECO:0007669"/>
    <property type="project" value="UniProtKB-SubCell"/>
</dbReference>
<dbReference type="GO" id="GO:0006614">
    <property type="term" value="P:SRP-dependent cotranslational protein targeting to membrane"/>
    <property type="evidence" value="ECO:0007669"/>
    <property type="project" value="InterPro"/>
</dbReference>
<dbReference type="InterPro" id="IPR003593">
    <property type="entry name" value="AAA+_ATPase"/>
</dbReference>
<dbReference type="Pfam" id="PF02881">
    <property type="entry name" value="SRP54_N"/>
    <property type="match status" value="1"/>
</dbReference>
<name>S6G6A5_ANAPH</name>
<dbReference type="Proteomes" id="UP000053165">
    <property type="component" value="Unassembled WGS sequence"/>
</dbReference>
<dbReference type="FunFam" id="3.40.50.300:FF:000053">
    <property type="entry name" value="Signal recognition particle receptor FtsY"/>
    <property type="match status" value="1"/>
</dbReference>
<dbReference type="SMART" id="SM00382">
    <property type="entry name" value="AAA"/>
    <property type="match status" value="1"/>
</dbReference>
<dbReference type="GO" id="GO:0003924">
    <property type="term" value="F:GTPase activity"/>
    <property type="evidence" value="ECO:0007669"/>
    <property type="project" value="TreeGrafter"/>
</dbReference>
<evidence type="ECO:0000256" key="2">
    <source>
        <dbReference type="ARBA" id="ARBA00008531"/>
    </source>
</evidence>
<dbReference type="GO" id="GO:0005525">
    <property type="term" value="F:GTP binding"/>
    <property type="evidence" value="ECO:0007669"/>
    <property type="project" value="UniProtKB-KW"/>
</dbReference>
<reference evidence="14 15" key="1">
    <citation type="submission" date="2013-03" db="EMBL/GenBank/DDBJ databases">
        <title>Genome sequence of Anaplasma phagocytophilum strain CRT38.</title>
        <authorList>
            <person name="Felsheim R.F."/>
            <person name="Kurtti T.J."/>
            <person name="Munderloh U.G."/>
        </authorList>
    </citation>
    <scope>NUCLEOTIDE SEQUENCE [LARGE SCALE GENOMIC DNA]</scope>
    <source>
        <strain evidence="14 15">CRT38</strain>
    </source>
</reference>
<evidence type="ECO:0000313" key="15">
    <source>
        <dbReference type="Proteomes" id="UP000053165"/>
    </source>
</evidence>
<evidence type="ECO:0000256" key="9">
    <source>
        <dbReference type="ARBA" id="ARBA00023170"/>
    </source>
</evidence>
<evidence type="ECO:0000259" key="12">
    <source>
        <dbReference type="SMART" id="SM00962"/>
    </source>
</evidence>
<evidence type="ECO:0000256" key="10">
    <source>
        <dbReference type="ARBA" id="ARBA00048027"/>
    </source>
</evidence>
<dbReference type="CDD" id="cd17874">
    <property type="entry name" value="FtsY"/>
    <property type="match status" value="1"/>
</dbReference>
<dbReference type="Gene3D" id="1.20.120.140">
    <property type="entry name" value="Signal recognition particle SRP54, nucleotide-binding domain"/>
    <property type="match status" value="1"/>
</dbReference>
<keyword evidence="3" id="KW-1003">Cell membrane</keyword>
<accession>S6G6A5</accession>
<dbReference type="InterPro" id="IPR004390">
    <property type="entry name" value="SR_rcpt_FtsY"/>
</dbReference>
<keyword evidence="6" id="KW-0378">Hydrolase</keyword>
<evidence type="ECO:0000256" key="3">
    <source>
        <dbReference type="ARBA" id="ARBA00022475"/>
    </source>
</evidence>
<feature type="domain" description="SRP54-type proteins GTP-binding" evidence="12">
    <location>
        <begin position="103"/>
        <end position="304"/>
    </location>
</feature>
<evidence type="ECO:0000313" key="14">
    <source>
        <dbReference type="EMBL" id="EOA62686.1"/>
    </source>
</evidence>
<dbReference type="AlphaFoldDB" id="S6G6A5"/>
<dbReference type="SMART" id="SM00963">
    <property type="entry name" value="SRP54_N"/>
    <property type="match status" value="1"/>
</dbReference>
<dbReference type="InterPro" id="IPR000897">
    <property type="entry name" value="SRP54_GTPase_dom"/>
</dbReference>
<keyword evidence="4" id="KW-0963">Cytoplasm</keyword>
<organism evidence="14 15">
    <name type="scientific">Anaplasma phagocytophilum str. CRT38</name>
    <dbReference type="NCBI Taxonomy" id="1269275"/>
    <lineage>
        <taxon>Bacteria</taxon>
        <taxon>Pseudomonadati</taxon>
        <taxon>Pseudomonadota</taxon>
        <taxon>Alphaproteobacteria</taxon>
        <taxon>Rickettsiales</taxon>
        <taxon>Anaplasmataceae</taxon>
        <taxon>Anaplasma</taxon>
        <taxon>phagocytophilum group</taxon>
    </lineage>
</organism>
<evidence type="ECO:0000259" key="13">
    <source>
        <dbReference type="SMART" id="SM00963"/>
    </source>
</evidence>
<dbReference type="GO" id="GO:0005737">
    <property type="term" value="C:cytoplasm"/>
    <property type="evidence" value="ECO:0007669"/>
    <property type="project" value="UniProtKB-ARBA"/>
</dbReference>
<evidence type="ECO:0000256" key="7">
    <source>
        <dbReference type="ARBA" id="ARBA00023134"/>
    </source>
</evidence>
<protein>
    <submittedName>
        <fullName evidence="14">Signal recognition particle-docking protein FtsY</fullName>
    </submittedName>
</protein>
<evidence type="ECO:0000256" key="6">
    <source>
        <dbReference type="ARBA" id="ARBA00022801"/>
    </source>
</evidence>
<comment type="catalytic activity">
    <reaction evidence="10">
        <text>GTP + H2O = GDP + phosphate + H(+)</text>
        <dbReference type="Rhea" id="RHEA:19669"/>
        <dbReference type="ChEBI" id="CHEBI:15377"/>
        <dbReference type="ChEBI" id="CHEBI:15378"/>
        <dbReference type="ChEBI" id="CHEBI:37565"/>
        <dbReference type="ChEBI" id="CHEBI:43474"/>
        <dbReference type="ChEBI" id="CHEBI:58189"/>
        <dbReference type="EC" id="3.6.5.4"/>
    </reaction>
</comment>
<dbReference type="PANTHER" id="PTHR43134">
    <property type="entry name" value="SIGNAL RECOGNITION PARTICLE RECEPTOR SUBUNIT ALPHA"/>
    <property type="match status" value="1"/>
</dbReference>
<dbReference type="PATRIC" id="fig|1269275.4.peg.1347"/>
<dbReference type="SMART" id="SM00962">
    <property type="entry name" value="SRP54"/>
    <property type="match status" value="1"/>
</dbReference>
<dbReference type="EMBL" id="APHI01000002">
    <property type="protein sequence ID" value="EOA62686.1"/>
    <property type="molecule type" value="Genomic_DNA"/>
</dbReference>
<keyword evidence="5" id="KW-0547">Nucleotide-binding</keyword>
<keyword evidence="7" id="KW-0342">GTP-binding</keyword>
<evidence type="ECO:0000256" key="8">
    <source>
        <dbReference type="ARBA" id="ARBA00023136"/>
    </source>
</evidence>